<sequence length="233" mass="26033">MDRAQLVLVALPILLFCRDIFNLFTPRPPKPTQYHYHQIVDPDEPDPDPQPEQQQILQEPLKFPVQKSDGIGETGIGSTINIDFCTSCSYRGNAITMKNMLATSYPGITVILANHPASFSKRLLSKLVPVVQVGIIGTILGGEQIFQRMGMVPPPSWYESLKANRFGSIASSWLLGNFLQSYLHSTGAFEVFCNGELVFSKLKEERFPSEIELRDLVGKKLANLRKTPKADIK</sequence>
<dbReference type="AlphaFoldDB" id="A0A2P6R914"/>
<dbReference type="GO" id="GO:0004791">
    <property type="term" value="F:thioredoxin-disulfide reductase (NADPH) activity"/>
    <property type="evidence" value="ECO:0007669"/>
    <property type="project" value="TreeGrafter"/>
</dbReference>
<organism evidence="5 6">
    <name type="scientific">Rosa chinensis</name>
    <name type="common">China rose</name>
    <dbReference type="NCBI Taxonomy" id="74649"/>
    <lineage>
        <taxon>Eukaryota</taxon>
        <taxon>Viridiplantae</taxon>
        <taxon>Streptophyta</taxon>
        <taxon>Embryophyta</taxon>
        <taxon>Tracheophyta</taxon>
        <taxon>Spermatophyta</taxon>
        <taxon>Magnoliopsida</taxon>
        <taxon>eudicotyledons</taxon>
        <taxon>Gunneridae</taxon>
        <taxon>Pentapetalae</taxon>
        <taxon>rosids</taxon>
        <taxon>fabids</taxon>
        <taxon>Rosales</taxon>
        <taxon>Rosaceae</taxon>
        <taxon>Rosoideae</taxon>
        <taxon>Rosoideae incertae sedis</taxon>
        <taxon>Rosa</taxon>
    </lineage>
</organism>
<keyword evidence="6" id="KW-1185">Reference proteome</keyword>
<keyword evidence="2" id="KW-0676">Redox-active center</keyword>
<dbReference type="OMA" id="FQIIDFH"/>
<dbReference type="Gramene" id="PRQ42917">
    <property type="protein sequence ID" value="PRQ42917"/>
    <property type="gene ID" value="RchiOBHm_Chr3g0462841"/>
</dbReference>
<evidence type="ECO:0000256" key="1">
    <source>
        <dbReference type="ARBA" id="ARBA00022729"/>
    </source>
</evidence>
<evidence type="ECO:0000256" key="4">
    <source>
        <dbReference type="SAM" id="SignalP"/>
    </source>
</evidence>
<name>A0A2P6R914_ROSCH</name>
<dbReference type="SUPFAM" id="SSF52833">
    <property type="entry name" value="Thioredoxin-like"/>
    <property type="match status" value="1"/>
</dbReference>
<dbReference type="NCBIfam" id="TIGR02174">
    <property type="entry name" value="CXXU_selWTH"/>
    <property type="match status" value="1"/>
</dbReference>
<accession>A0A2P6R914</accession>
<feature type="chain" id="PRO_5015151456" evidence="4">
    <location>
        <begin position="18"/>
        <end position="233"/>
    </location>
</feature>
<dbReference type="InterPro" id="IPR011893">
    <property type="entry name" value="Selenoprotein_Rdx-typ"/>
</dbReference>
<protein>
    <submittedName>
        <fullName evidence="5">Putative selenoprotein, Rdx type</fullName>
    </submittedName>
</protein>
<dbReference type="InterPro" id="IPR036249">
    <property type="entry name" value="Thioredoxin-like_sf"/>
</dbReference>
<dbReference type="Pfam" id="PF10262">
    <property type="entry name" value="Rdx"/>
    <property type="match status" value="1"/>
</dbReference>
<comment type="caution">
    <text evidence="5">The sequence shown here is derived from an EMBL/GenBank/DDBJ whole genome shotgun (WGS) entry which is preliminary data.</text>
</comment>
<dbReference type="GO" id="GO:0045454">
    <property type="term" value="P:cell redox homeostasis"/>
    <property type="evidence" value="ECO:0007669"/>
    <property type="project" value="TreeGrafter"/>
</dbReference>
<dbReference type="EMBL" id="PDCK01000041">
    <property type="protein sequence ID" value="PRQ42917.1"/>
    <property type="molecule type" value="Genomic_DNA"/>
</dbReference>
<dbReference type="PANTHER" id="PTHR13544:SF0">
    <property type="entry name" value="THIOREDOXIN REDUCTASE-LIKE SELENOPROTEIN T"/>
    <property type="match status" value="1"/>
</dbReference>
<dbReference type="GO" id="GO:0005789">
    <property type="term" value="C:endoplasmic reticulum membrane"/>
    <property type="evidence" value="ECO:0007669"/>
    <property type="project" value="TreeGrafter"/>
</dbReference>
<gene>
    <name evidence="5" type="ORF">RchiOBHm_Chr3g0462841</name>
</gene>
<evidence type="ECO:0000256" key="2">
    <source>
        <dbReference type="ARBA" id="ARBA00023284"/>
    </source>
</evidence>
<dbReference type="InterPro" id="IPR019389">
    <property type="entry name" value="Selenoprotein_T"/>
</dbReference>
<evidence type="ECO:0000313" key="6">
    <source>
        <dbReference type="Proteomes" id="UP000238479"/>
    </source>
</evidence>
<keyword evidence="1 4" id="KW-0732">Signal</keyword>
<reference evidence="5 6" key="1">
    <citation type="journal article" date="2018" name="Nat. Genet.">
        <title>The Rosa genome provides new insights in the design of modern roses.</title>
        <authorList>
            <person name="Bendahmane M."/>
        </authorList>
    </citation>
    <scope>NUCLEOTIDE SEQUENCE [LARGE SCALE GENOMIC DNA]</scope>
    <source>
        <strain evidence="6">cv. Old Blush</strain>
    </source>
</reference>
<feature type="signal peptide" evidence="4">
    <location>
        <begin position="1"/>
        <end position="17"/>
    </location>
</feature>
<dbReference type="Gene3D" id="3.40.30.10">
    <property type="entry name" value="Glutaredoxin"/>
    <property type="match status" value="1"/>
</dbReference>
<feature type="region of interest" description="Disordered" evidence="3">
    <location>
        <begin position="34"/>
        <end position="55"/>
    </location>
</feature>
<evidence type="ECO:0000256" key="3">
    <source>
        <dbReference type="SAM" id="MobiDB-lite"/>
    </source>
</evidence>
<proteinExistence type="predicted"/>
<dbReference type="Proteomes" id="UP000238479">
    <property type="component" value="Chromosome 3"/>
</dbReference>
<dbReference type="STRING" id="74649.A0A2P6R914"/>
<dbReference type="PANTHER" id="PTHR13544">
    <property type="entry name" value="SELENOPROTEIN T"/>
    <property type="match status" value="1"/>
</dbReference>
<evidence type="ECO:0000313" key="5">
    <source>
        <dbReference type="EMBL" id="PRQ42917.1"/>
    </source>
</evidence>